<gene>
    <name evidence="1" type="ORF">GZ78_28275</name>
</gene>
<dbReference type="AlphaFoldDB" id="A0A081N109"/>
<dbReference type="EMBL" id="JOKH01000011">
    <property type="protein sequence ID" value="KEQ12132.1"/>
    <property type="molecule type" value="Genomic_DNA"/>
</dbReference>
<name>A0A081N109_9GAMM</name>
<reference evidence="1 2" key="1">
    <citation type="submission" date="2014-06" db="EMBL/GenBank/DDBJ databases">
        <title>Whole Genome Sequences of Three Symbiotic Endozoicomonas Bacteria.</title>
        <authorList>
            <person name="Neave M.J."/>
            <person name="Apprill A."/>
            <person name="Voolstra C.R."/>
        </authorList>
    </citation>
    <scope>NUCLEOTIDE SEQUENCE [LARGE SCALE GENOMIC DNA]</scope>
    <source>
        <strain evidence="1 2">DSM 25634</strain>
    </source>
</reference>
<dbReference type="Proteomes" id="UP000028073">
    <property type="component" value="Unassembled WGS sequence"/>
</dbReference>
<keyword evidence="2" id="KW-1185">Reference proteome</keyword>
<organism evidence="1 2">
    <name type="scientific">Endozoicomonas numazuensis</name>
    <dbReference type="NCBI Taxonomy" id="1137799"/>
    <lineage>
        <taxon>Bacteria</taxon>
        <taxon>Pseudomonadati</taxon>
        <taxon>Pseudomonadota</taxon>
        <taxon>Gammaproteobacteria</taxon>
        <taxon>Oceanospirillales</taxon>
        <taxon>Endozoicomonadaceae</taxon>
        <taxon>Endozoicomonas</taxon>
    </lineage>
</organism>
<evidence type="ECO:0000313" key="1">
    <source>
        <dbReference type="EMBL" id="KEQ12132.1"/>
    </source>
</evidence>
<accession>A0A081N109</accession>
<protein>
    <submittedName>
        <fullName evidence="1">Uncharacterized protein</fullName>
    </submittedName>
</protein>
<dbReference type="RefSeq" id="WP_034843044.1">
    <property type="nucleotide sequence ID" value="NZ_JOKH01000011.1"/>
</dbReference>
<dbReference type="STRING" id="1137799.GZ78_28275"/>
<evidence type="ECO:0000313" key="2">
    <source>
        <dbReference type="Proteomes" id="UP000028073"/>
    </source>
</evidence>
<comment type="caution">
    <text evidence="1">The sequence shown here is derived from an EMBL/GenBank/DDBJ whole genome shotgun (WGS) entry which is preliminary data.</text>
</comment>
<sequence>MIFMSEFPQNPVCIPASQFLRDNPPQTRAITEMTMSFSDLDNMNQCLKALQESDERLLSVSDSEAKYDWRNITVKGRLICFGVQLVRRVFLS</sequence>
<dbReference type="eggNOG" id="ENOG502ZD01">
    <property type="taxonomic scope" value="Bacteria"/>
</dbReference>
<proteinExistence type="predicted"/>